<keyword evidence="11 19" id="KW-0521">NADP</keyword>
<dbReference type="NCBIfam" id="TIGR00179">
    <property type="entry name" value="murB"/>
    <property type="match status" value="1"/>
</dbReference>
<dbReference type="InterPro" id="IPR016167">
    <property type="entry name" value="FAD-bd_PCMH_sub1"/>
</dbReference>
<keyword evidence="12 19" id="KW-0133">Cell shape</keyword>
<dbReference type="GO" id="GO:0071555">
    <property type="term" value="P:cell wall organization"/>
    <property type="evidence" value="ECO:0007669"/>
    <property type="project" value="UniProtKB-KW"/>
</dbReference>
<accession>A0A1I7HHW6</accession>
<dbReference type="InterPro" id="IPR016169">
    <property type="entry name" value="FAD-bd_PCMH_sub2"/>
</dbReference>
<dbReference type="PROSITE" id="PS51387">
    <property type="entry name" value="FAD_PCMH"/>
    <property type="match status" value="1"/>
</dbReference>
<proteinExistence type="inferred from homology"/>
<evidence type="ECO:0000256" key="12">
    <source>
        <dbReference type="ARBA" id="ARBA00022960"/>
    </source>
</evidence>
<evidence type="ECO:0000256" key="5">
    <source>
        <dbReference type="ARBA" id="ARBA00012518"/>
    </source>
</evidence>
<keyword evidence="10 19" id="KW-0274">FAD</keyword>
<evidence type="ECO:0000256" key="17">
    <source>
        <dbReference type="ARBA" id="ARBA00031026"/>
    </source>
</evidence>
<dbReference type="SUPFAM" id="SSF56176">
    <property type="entry name" value="FAD-binding/transporter-associated domain-like"/>
    <property type="match status" value="1"/>
</dbReference>
<dbReference type="UniPathway" id="UPA00219"/>
<protein>
    <recommendedName>
        <fullName evidence="6 19">UDP-N-acetylenolpyruvoylglucosamine reductase</fullName>
        <ecNumber evidence="5 19">1.3.1.98</ecNumber>
    </recommendedName>
    <alternativeName>
        <fullName evidence="17 19">UDP-N-acetylmuramate dehydrogenase</fullName>
    </alternativeName>
</protein>
<keyword evidence="7 19" id="KW-0963">Cytoplasm</keyword>
<evidence type="ECO:0000256" key="15">
    <source>
        <dbReference type="ARBA" id="ARBA00023306"/>
    </source>
</evidence>
<evidence type="ECO:0000256" key="18">
    <source>
        <dbReference type="ARBA" id="ARBA00048914"/>
    </source>
</evidence>
<comment type="pathway">
    <text evidence="4 19">Cell wall biogenesis; peptidoglycan biosynthesis.</text>
</comment>
<evidence type="ECO:0000256" key="11">
    <source>
        <dbReference type="ARBA" id="ARBA00022857"/>
    </source>
</evidence>
<dbReference type="EMBL" id="FPBL01000005">
    <property type="protein sequence ID" value="SFU60298.1"/>
    <property type="molecule type" value="Genomic_DNA"/>
</dbReference>
<evidence type="ECO:0000256" key="2">
    <source>
        <dbReference type="ARBA" id="ARBA00003921"/>
    </source>
</evidence>
<keyword evidence="14 19" id="KW-0560">Oxidoreductase</keyword>
<keyword evidence="13 19" id="KW-0573">Peptidoglycan synthesis</keyword>
<comment type="subcellular location">
    <subcellularLocation>
        <location evidence="3 19">Cytoplasm</location>
    </subcellularLocation>
</comment>
<dbReference type="HAMAP" id="MF_00037">
    <property type="entry name" value="MurB"/>
    <property type="match status" value="1"/>
</dbReference>
<dbReference type="Gene3D" id="3.30.465.10">
    <property type="match status" value="1"/>
</dbReference>
<evidence type="ECO:0000256" key="7">
    <source>
        <dbReference type="ARBA" id="ARBA00022490"/>
    </source>
</evidence>
<dbReference type="Pfam" id="PF01565">
    <property type="entry name" value="FAD_binding_4"/>
    <property type="match status" value="1"/>
</dbReference>
<dbReference type="GO" id="GO:0005829">
    <property type="term" value="C:cytosol"/>
    <property type="evidence" value="ECO:0007669"/>
    <property type="project" value="TreeGrafter"/>
</dbReference>
<dbReference type="OrthoDB" id="9804753at2"/>
<evidence type="ECO:0000313" key="22">
    <source>
        <dbReference type="Proteomes" id="UP000183926"/>
    </source>
</evidence>
<keyword evidence="16 19" id="KW-0961">Cell wall biogenesis/degradation</keyword>
<feature type="active site" evidence="19">
    <location>
        <position position="194"/>
    </location>
</feature>
<comment type="similarity">
    <text evidence="19">Belongs to the MurB family.</text>
</comment>
<evidence type="ECO:0000313" key="21">
    <source>
        <dbReference type="EMBL" id="SFU60298.1"/>
    </source>
</evidence>
<sequence>MQTEARLPVDINVPSLQPPTPGIDTRLLRSELRQHEPMKQHVSWRAGGHAACFYQPADLEDLVVFLRLWPKDEPVVMIGLGSNLLVRDGGLPGVIIALHAKLNDLLLVEQDKDSGLIYVGAGVPCAKLARFASLHNLAGAEFLAGIPGTVGGALAMNAGCYGSETWERVERVKTIDRDGTLHERTPGDYRIGYRQVELHEAMPPDTSCGWFVGGWFRLRPGQQESSRQAVKALLGTRIKTQPLGFPSAGSVFRNPPGDYAARLVEQCDLKGFRIGDAMISTLHANFIINCGHATATEIETVINTAQAIVYKKTGIRLVTEVRIIGQHKGNEP</sequence>
<dbReference type="GO" id="GO:0051301">
    <property type="term" value="P:cell division"/>
    <property type="evidence" value="ECO:0007669"/>
    <property type="project" value="UniProtKB-KW"/>
</dbReference>
<dbReference type="InterPro" id="IPR036635">
    <property type="entry name" value="MurB_C_sf"/>
</dbReference>
<dbReference type="InterPro" id="IPR016166">
    <property type="entry name" value="FAD-bd_PCMH"/>
</dbReference>
<gene>
    <name evidence="19" type="primary">murB</name>
    <name evidence="21" type="ORF">SAMN05216339_10527</name>
</gene>
<evidence type="ECO:0000256" key="16">
    <source>
        <dbReference type="ARBA" id="ARBA00023316"/>
    </source>
</evidence>
<dbReference type="NCBIfam" id="NF010480">
    <property type="entry name" value="PRK13905.1"/>
    <property type="match status" value="1"/>
</dbReference>
<comment type="function">
    <text evidence="2 19">Cell wall formation.</text>
</comment>
<evidence type="ECO:0000259" key="20">
    <source>
        <dbReference type="PROSITE" id="PS51387"/>
    </source>
</evidence>
<comment type="cofactor">
    <cofactor evidence="1 19">
        <name>FAD</name>
        <dbReference type="ChEBI" id="CHEBI:57692"/>
    </cofactor>
</comment>
<evidence type="ECO:0000256" key="3">
    <source>
        <dbReference type="ARBA" id="ARBA00004496"/>
    </source>
</evidence>
<dbReference type="Gene3D" id="3.30.43.10">
    <property type="entry name" value="Uridine Diphospho-n-acetylenolpyruvylglucosamine Reductase, domain 2"/>
    <property type="match status" value="1"/>
</dbReference>
<dbReference type="PANTHER" id="PTHR21071:SF4">
    <property type="entry name" value="UDP-N-ACETYLENOLPYRUVOYLGLUCOSAMINE REDUCTASE"/>
    <property type="match status" value="1"/>
</dbReference>
<dbReference type="AlphaFoldDB" id="A0A1I7HHW6"/>
<evidence type="ECO:0000256" key="6">
    <source>
        <dbReference type="ARBA" id="ARBA00015188"/>
    </source>
</evidence>
<evidence type="ECO:0000256" key="19">
    <source>
        <dbReference type="HAMAP-Rule" id="MF_00037"/>
    </source>
</evidence>
<dbReference type="InterPro" id="IPR036318">
    <property type="entry name" value="FAD-bd_PCMH-like_sf"/>
</dbReference>
<feature type="active site" description="Proton donor" evidence="19">
    <location>
        <position position="250"/>
    </location>
</feature>
<keyword evidence="15 19" id="KW-0131">Cell cycle</keyword>
<evidence type="ECO:0000256" key="4">
    <source>
        <dbReference type="ARBA" id="ARBA00004752"/>
    </source>
</evidence>
<organism evidence="21 22">
    <name type="scientific">Nitrosomonas eutropha</name>
    <dbReference type="NCBI Taxonomy" id="916"/>
    <lineage>
        <taxon>Bacteria</taxon>
        <taxon>Pseudomonadati</taxon>
        <taxon>Pseudomonadota</taxon>
        <taxon>Betaproteobacteria</taxon>
        <taxon>Nitrosomonadales</taxon>
        <taxon>Nitrosomonadaceae</taxon>
        <taxon>Nitrosomonas</taxon>
    </lineage>
</organism>
<dbReference type="EC" id="1.3.1.98" evidence="5 19"/>
<comment type="catalytic activity">
    <reaction evidence="18 19">
        <text>UDP-N-acetyl-alpha-D-muramate + NADP(+) = UDP-N-acetyl-3-O-(1-carboxyvinyl)-alpha-D-glucosamine + NADPH + H(+)</text>
        <dbReference type="Rhea" id="RHEA:12248"/>
        <dbReference type="ChEBI" id="CHEBI:15378"/>
        <dbReference type="ChEBI" id="CHEBI:57783"/>
        <dbReference type="ChEBI" id="CHEBI:58349"/>
        <dbReference type="ChEBI" id="CHEBI:68483"/>
        <dbReference type="ChEBI" id="CHEBI:70757"/>
        <dbReference type="EC" id="1.3.1.98"/>
    </reaction>
</comment>
<dbReference type="Pfam" id="PF02873">
    <property type="entry name" value="MurB_C"/>
    <property type="match status" value="1"/>
</dbReference>
<dbReference type="RefSeq" id="WP_074928281.1">
    <property type="nucleotide sequence ID" value="NZ_FPBL01000005.1"/>
</dbReference>
<evidence type="ECO:0000256" key="10">
    <source>
        <dbReference type="ARBA" id="ARBA00022827"/>
    </source>
</evidence>
<reference evidence="21 22" key="1">
    <citation type="submission" date="2016-10" db="EMBL/GenBank/DDBJ databases">
        <authorList>
            <person name="de Groot N.N."/>
        </authorList>
    </citation>
    <scope>NUCLEOTIDE SEQUENCE [LARGE SCALE GENOMIC DNA]</scope>
    <source>
        <strain evidence="21 22">Nm24</strain>
    </source>
</reference>
<dbReference type="GO" id="GO:0008360">
    <property type="term" value="P:regulation of cell shape"/>
    <property type="evidence" value="ECO:0007669"/>
    <property type="project" value="UniProtKB-KW"/>
</dbReference>
<dbReference type="GO" id="GO:0008762">
    <property type="term" value="F:UDP-N-acetylmuramate dehydrogenase activity"/>
    <property type="evidence" value="ECO:0007669"/>
    <property type="project" value="UniProtKB-UniRule"/>
</dbReference>
<dbReference type="GO" id="GO:0071949">
    <property type="term" value="F:FAD binding"/>
    <property type="evidence" value="ECO:0007669"/>
    <property type="project" value="InterPro"/>
</dbReference>
<evidence type="ECO:0000256" key="1">
    <source>
        <dbReference type="ARBA" id="ARBA00001974"/>
    </source>
</evidence>
<dbReference type="PANTHER" id="PTHR21071">
    <property type="entry name" value="UDP-N-ACETYLENOLPYRUVOYLGLUCOSAMINE REDUCTASE"/>
    <property type="match status" value="1"/>
</dbReference>
<name>A0A1I7HHW6_9PROT</name>
<evidence type="ECO:0000256" key="8">
    <source>
        <dbReference type="ARBA" id="ARBA00022618"/>
    </source>
</evidence>
<keyword evidence="9 19" id="KW-0285">Flavoprotein</keyword>
<evidence type="ECO:0000256" key="9">
    <source>
        <dbReference type="ARBA" id="ARBA00022630"/>
    </source>
</evidence>
<dbReference type="GO" id="GO:0009252">
    <property type="term" value="P:peptidoglycan biosynthetic process"/>
    <property type="evidence" value="ECO:0007669"/>
    <property type="project" value="UniProtKB-UniRule"/>
</dbReference>
<dbReference type="InterPro" id="IPR011601">
    <property type="entry name" value="MurB_C"/>
</dbReference>
<dbReference type="InterPro" id="IPR006094">
    <property type="entry name" value="Oxid_FAD_bind_N"/>
</dbReference>
<dbReference type="SUPFAM" id="SSF56194">
    <property type="entry name" value="Uridine diphospho-N-Acetylenolpyruvylglucosamine reductase, MurB, C-terminal domain"/>
    <property type="match status" value="1"/>
</dbReference>
<dbReference type="Proteomes" id="UP000183926">
    <property type="component" value="Unassembled WGS sequence"/>
</dbReference>
<evidence type="ECO:0000256" key="14">
    <source>
        <dbReference type="ARBA" id="ARBA00023002"/>
    </source>
</evidence>
<dbReference type="Gene3D" id="3.90.78.10">
    <property type="entry name" value="UDP-N-acetylenolpyruvoylglucosamine reductase, C-terminal domain"/>
    <property type="match status" value="1"/>
</dbReference>
<dbReference type="InterPro" id="IPR003170">
    <property type="entry name" value="MurB"/>
</dbReference>
<feature type="active site" evidence="19">
    <location>
        <position position="320"/>
    </location>
</feature>
<evidence type="ECO:0000256" key="13">
    <source>
        <dbReference type="ARBA" id="ARBA00022984"/>
    </source>
</evidence>
<keyword evidence="8 19" id="KW-0132">Cell division</keyword>
<feature type="domain" description="FAD-binding PCMH-type" evidence="20">
    <location>
        <begin position="46"/>
        <end position="243"/>
    </location>
</feature>